<sequence length="107" mass="12476">MVQLSMITLEVMQIVMLLGLPYDNTMRISGLGTIENPDTLHLNHAAENDHIHKGNHTREDIFKMSQKKYIVVENMTHKETSSRRRGRKKNPYRKNDTKQYIQAAARK</sequence>
<dbReference type="EMBL" id="KI965565">
    <property type="protein sequence ID" value="EUD64028.1"/>
    <property type="molecule type" value="Genomic_DNA"/>
</dbReference>
<feature type="signal peptide" evidence="2">
    <location>
        <begin position="1"/>
        <end position="19"/>
    </location>
</feature>
<dbReference type="AlphaFoldDB" id="W6ZXL7"/>
<reference evidence="3 4" key="1">
    <citation type="submission" date="2013-02" db="EMBL/GenBank/DDBJ databases">
        <title>The Genome Sequence of Plasmodium inui San Antonio 1.</title>
        <authorList>
            <consortium name="The Broad Institute Genome Sequencing Platform"/>
            <consortium name="The Broad Institute Genome Sequencing Center for Infectious Disease"/>
            <person name="Neafsey D."/>
            <person name="Cheeseman I."/>
            <person name="Volkman S."/>
            <person name="Adams J."/>
            <person name="Walker B."/>
            <person name="Young S.K."/>
            <person name="Zeng Q."/>
            <person name="Gargeya S."/>
            <person name="Fitzgerald M."/>
            <person name="Haas B."/>
            <person name="Abouelleil A."/>
            <person name="Alvarado L."/>
            <person name="Arachchi H.M."/>
            <person name="Berlin A.M."/>
            <person name="Chapman S.B."/>
            <person name="Dewar J."/>
            <person name="Goldberg J."/>
            <person name="Griggs A."/>
            <person name="Gujja S."/>
            <person name="Hansen M."/>
            <person name="Howarth C."/>
            <person name="Imamovic A."/>
            <person name="Larimer J."/>
            <person name="McCowan C."/>
            <person name="Murphy C."/>
            <person name="Neiman D."/>
            <person name="Pearson M."/>
            <person name="Priest M."/>
            <person name="Roberts A."/>
            <person name="Saif S."/>
            <person name="Shea T."/>
            <person name="Sisk P."/>
            <person name="Sykes S."/>
            <person name="Wortman J."/>
            <person name="Nusbaum C."/>
            <person name="Birren B."/>
        </authorList>
    </citation>
    <scope>NUCLEOTIDE SEQUENCE [LARGE SCALE GENOMIC DNA]</scope>
    <source>
        <strain evidence="3 4">San Antonio 1</strain>
    </source>
</reference>
<proteinExistence type="predicted"/>
<dbReference type="GeneID" id="20040868"/>
<gene>
    <name evidence="3" type="ORF">C922_05594</name>
</gene>
<evidence type="ECO:0000256" key="1">
    <source>
        <dbReference type="SAM" id="MobiDB-lite"/>
    </source>
</evidence>
<keyword evidence="4" id="KW-1185">Reference proteome</keyword>
<feature type="region of interest" description="Disordered" evidence="1">
    <location>
        <begin position="76"/>
        <end position="107"/>
    </location>
</feature>
<name>W6ZXL7_9APIC</name>
<organism evidence="3 4">
    <name type="scientific">Plasmodium inui San Antonio 1</name>
    <dbReference type="NCBI Taxonomy" id="1237626"/>
    <lineage>
        <taxon>Eukaryota</taxon>
        <taxon>Sar</taxon>
        <taxon>Alveolata</taxon>
        <taxon>Apicomplexa</taxon>
        <taxon>Aconoidasida</taxon>
        <taxon>Haemosporida</taxon>
        <taxon>Plasmodiidae</taxon>
        <taxon>Plasmodium</taxon>
        <taxon>Plasmodium (Plasmodium)</taxon>
    </lineage>
</organism>
<accession>W6ZXL7</accession>
<feature type="compositionally biased region" description="Basic residues" evidence="1">
    <location>
        <begin position="83"/>
        <end position="92"/>
    </location>
</feature>
<dbReference type="VEuPathDB" id="PlasmoDB:C922_05594"/>
<keyword evidence="2" id="KW-0732">Signal</keyword>
<evidence type="ECO:0000256" key="2">
    <source>
        <dbReference type="SAM" id="SignalP"/>
    </source>
</evidence>
<protein>
    <submittedName>
        <fullName evidence="3">Uncharacterized protein</fullName>
    </submittedName>
</protein>
<evidence type="ECO:0000313" key="4">
    <source>
        <dbReference type="Proteomes" id="UP000030640"/>
    </source>
</evidence>
<dbReference type="Proteomes" id="UP000030640">
    <property type="component" value="Unassembled WGS sequence"/>
</dbReference>
<evidence type="ECO:0000313" key="3">
    <source>
        <dbReference type="EMBL" id="EUD64028.1"/>
    </source>
</evidence>
<feature type="chain" id="PRO_5004890253" evidence="2">
    <location>
        <begin position="20"/>
        <end position="107"/>
    </location>
</feature>
<dbReference type="RefSeq" id="XP_008819387.1">
    <property type="nucleotide sequence ID" value="XM_008821165.1"/>
</dbReference>